<keyword evidence="6" id="KW-0547">Nucleotide-binding</keyword>
<dbReference type="InterPro" id="IPR010559">
    <property type="entry name" value="Sig_transdc_His_kin_internal"/>
</dbReference>
<evidence type="ECO:0000256" key="6">
    <source>
        <dbReference type="ARBA" id="ARBA00022741"/>
    </source>
</evidence>
<dbReference type="PANTHER" id="PTHR34220">
    <property type="entry name" value="SENSOR HISTIDINE KINASE YPDA"/>
    <property type="match status" value="1"/>
</dbReference>
<evidence type="ECO:0000256" key="5">
    <source>
        <dbReference type="ARBA" id="ARBA00022692"/>
    </source>
</evidence>
<evidence type="ECO:0000256" key="7">
    <source>
        <dbReference type="ARBA" id="ARBA00022777"/>
    </source>
</evidence>
<reference evidence="14 15" key="1">
    <citation type="submission" date="2015-04" db="EMBL/GenBank/DDBJ databases">
        <title>Microcin producing Clostridium sp. JC272T.</title>
        <authorList>
            <person name="Jyothsna T."/>
            <person name="Sasikala C."/>
            <person name="Ramana C."/>
        </authorList>
    </citation>
    <scope>NUCLEOTIDE SEQUENCE [LARGE SCALE GENOMIC DNA]</scope>
    <source>
        <strain evidence="14 15">JC272</strain>
    </source>
</reference>
<accession>A0A0M3DFJ9</accession>
<evidence type="ECO:0000256" key="11">
    <source>
        <dbReference type="ARBA" id="ARBA00023136"/>
    </source>
</evidence>
<name>A0A0M3DFJ9_9FIRM</name>
<dbReference type="PANTHER" id="PTHR34220:SF11">
    <property type="entry name" value="SENSOR PROTEIN KINASE HPTS"/>
    <property type="match status" value="1"/>
</dbReference>
<dbReference type="GO" id="GO:0005886">
    <property type="term" value="C:plasma membrane"/>
    <property type="evidence" value="ECO:0007669"/>
    <property type="project" value="UniProtKB-SubCell"/>
</dbReference>
<evidence type="ECO:0000256" key="3">
    <source>
        <dbReference type="ARBA" id="ARBA00022553"/>
    </source>
</evidence>
<comment type="subcellular location">
    <subcellularLocation>
        <location evidence="1">Cell membrane</location>
        <topology evidence="1">Multi-pass membrane protein</topology>
    </subcellularLocation>
</comment>
<dbReference type="Pfam" id="PF06580">
    <property type="entry name" value="His_kinase"/>
    <property type="match status" value="1"/>
</dbReference>
<dbReference type="EMBL" id="LBBT01000219">
    <property type="protein sequence ID" value="KKY01043.1"/>
    <property type="molecule type" value="Genomic_DNA"/>
</dbReference>
<dbReference type="CDD" id="cd06225">
    <property type="entry name" value="HAMP"/>
    <property type="match status" value="1"/>
</dbReference>
<gene>
    <name evidence="14" type="ORF">VN21_10715</name>
</gene>
<evidence type="ECO:0000256" key="12">
    <source>
        <dbReference type="SAM" id="Phobius"/>
    </source>
</evidence>
<keyword evidence="2" id="KW-1003">Cell membrane</keyword>
<sequence length="567" mass="65690">MKKLYNLYTSKNLFSKMLLIYSAITIVSICLLSNIFLKYYLESELQNELNIHSEMIFNIEKRFEEQDIVSTSLINGINTQKKITDEIQMLINSTYEDYISYKLDKFSSTNVKEADLDYVVKTILSGRSDALAIIINDKNKEYVSELVFKHSDWYKLKNKLKSKYIRKITKPIKNIDSTYVIGYVDIYFDLTNINNLIDGSNLKGRLLIADNSNDIILDSYREKSIWNVEKVEEKYLDKNSKLASVKQDVQTKYKYISVIKNEDLGIGSMIFKISLISLLCIVLILFITYLVIKNFSDKLSNMMQGIENIKRGDLSVRFNVEKEEDELDMIASEIDRMCESLQENIEKTYKSEVKQKEAELNALQAQIKPHFLYNTLEVIRMCALASKNKEVANMIYNLASMFKYSTYNNASDVKLSEMVNYCEMYLNLCCTRYKGIIDYKVEIDEELLDFKVPKFILQPVIENSINHGMAKDRNDNFISIKANMIEEDIELIVEDNGIGISSERMNVIEENLNQNLQKKSSIGLMNINSRLKIRFGDKYGIHIDSEENRGTIVKIKIPILKDGVKNV</sequence>
<keyword evidence="5 12" id="KW-0812">Transmembrane</keyword>
<evidence type="ECO:0000259" key="13">
    <source>
        <dbReference type="PROSITE" id="PS50885"/>
    </source>
</evidence>
<feature type="domain" description="HAMP" evidence="13">
    <location>
        <begin position="293"/>
        <end position="346"/>
    </location>
</feature>
<dbReference type="SMART" id="SM00304">
    <property type="entry name" value="HAMP"/>
    <property type="match status" value="1"/>
</dbReference>
<dbReference type="AlphaFoldDB" id="A0A0M3DFJ9"/>
<dbReference type="InterPro" id="IPR003594">
    <property type="entry name" value="HATPase_dom"/>
</dbReference>
<keyword evidence="4" id="KW-0808">Transferase</keyword>
<dbReference type="SUPFAM" id="SSF55874">
    <property type="entry name" value="ATPase domain of HSP90 chaperone/DNA topoisomerase II/histidine kinase"/>
    <property type="match status" value="1"/>
</dbReference>
<evidence type="ECO:0000256" key="1">
    <source>
        <dbReference type="ARBA" id="ARBA00004651"/>
    </source>
</evidence>
<dbReference type="Gene3D" id="6.10.340.10">
    <property type="match status" value="1"/>
</dbReference>
<dbReference type="Proteomes" id="UP000034407">
    <property type="component" value="Unassembled WGS sequence"/>
</dbReference>
<evidence type="ECO:0000256" key="2">
    <source>
        <dbReference type="ARBA" id="ARBA00022475"/>
    </source>
</evidence>
<protein>
    <recommendedName>
        <fullName evidence="13">HAMP domain-containing protein</fullName>
    </recommendedName>
</protein>
<evidence type="ECO:0000256" key="9">
    <source>
        <dbReference type="ARBA" id="ARBA00022989"/>
    </source>
</evidence>
<keyword evidence="3" id="KW-0597">Phosphoprotein</keyword>
<keyword evidence="8" id="KW-0067">ATP-binding</keyword>
<keyword evidence="11 12" id="KW-0472">Membrane</keyword>
<dbReference type="GO" id="GO:0005524">
    <property type="term" value="F:ATP binding"/>
    <property type="evidence" value="ECO:0007669"/>
    <property type="project" value="UniProtKB-KW"/>
</dbReference>
<feature type="transmembrane region" description="Helical" evidence="12">
    <location>
        <begin position="20"/>
        <end position="41"/>
    </location>
</feature>
<comment type="caution">
    <text evidence="14">The sequence shown here is derived from an EMBL/GenBank/DDBJ whole genome shotgun (WGS) entry which is preliminary data.</text>
</comment>
<dbReference type="Pfam" id="PF00672">
    <property type="entry name" value="HAMP"/>
    <property type="match status" value="1"/>
</dbReference>
<feature type="transmembrane region" description="Helical" evidence="12">
    <location>
        <begin position="269"/>
        <end position="292"/>
    </location>
</feature>
<dbReference type="SUPFAM" id="SSF158472">
    <property type="entry name" value="HAMP domain-like"/>
    <property type="match status" value="1"/>
</dbReference>
<evidence type="ECO:0000256" key="8">
    <source>
        <dbReference type="ARBA" id="ARBA00022840"/>
    </source>
</evidence>
<evidence type="ECO:0000313" key="14">
    <source>
        <dbReference type="EMBL" id="KKY01043.1"/>
    </source>
</evidence>
<dbReference type="GO" id="GO:0000155">
    <property type="term" value="F:phosphorelay sensor kinase activity"/>
    <property type="evidence" value="ECO:0007669"/>
    <property type="project" value="InterPro"/>
</dbReference>
<dbReference type="PROSITE" id="PS50885">
    <property type="entry name" value="HAMP"/>
    <property type="match status" value="1"/>
</dbReference>
<keyword evidence="7" id="KW-0418">Kinase</keyword>
<evidence type="ECO:0000256" key="4">
    <source>
        <dbReference type="ARBA" id="ARBA00022679"/>
    </source>
</evidence>
<evidence type="ECO:0000313" key="15">
    <source>
        <dbReference type="Proteomes" id="UP000034407"/>
    </source>
</evidence>
<keyword evidence="9 12" id="KW-1133">Transmembrane helix</keyword>
<organism evidence="14 15">
    <name type="scientific">Paraclostridium benzoelyticum</name>
    <dbReference type="NCBI Taxonomy" id="1629550"/>
    <lineage>
        <taxon>Bacteria</taxon>
        <taxon>Bacillati</taxon>
        <taxon>Bacillota</taxon>
        <taxon>Clostridia</taxon>
        <taxon>Peptostreptococcales</taxon>
        <taxon>Peptostreptococcaceae</taxon>
        <taxon>Paraclostridium</taxon>
    </lineage>
</organism>
<keyword evidence="10" id="KW-0902">Two-component regulatory system</keyword>
<dbReference type="InterPro" id="IPR036890">
    <property type="entry name" value="HATPase_C_sf"/>
</dbReference>
<dbReference type="InterPro" id="IPR050640">
    <property type="entry name" value="Bact_2-comp_sensor_kinase"/>
</dbReference>
<keyword evidence="15" id="KW-1185">Reference proteome</keyword>
<dbReference type="Pfam" id="PF02518">
    <property type="entry name" value="HATPase_c"/>
    <property type="match status" value="1"/>
</dbReference>
<proteinExistence type="predicted"/>
<evidence type="ECO:0000256" key="10">
    <source>
        <dbReference type="ARBA" id="ARBA00023012"/>
    </source>
</evidence>
<dbReference type="OrthoDB" id="9809348at2"/>
<dbReference type="InterPro" id="IPR003660">
    <property type="entry name" value="HAMP_dom"/>
</dbReference>
<dbReference type="PATRIC" id="fig|1629550.3.peg.1595"/>
<dbReference type="RefSeq" id="WP_046823267.1">
    <property type="nucleotide sequence ID" value="NZ_LBBT01000219.1"/>
</dbReference>
<dbReference type="Gene3D" id="3.30.565.10">
    <property type="entry name" value="Histidine kinase-like ATPase, C-terminal domain"/>
    <property type="match status" value="1"/>
</dbReference>